<proteinExistence type="inferred from homology"/>
<dbReference type="GO" id="GO:0000139">
    <property type="term" value="C:Golgi membrane"/>
    <property type="evidence" value="ECO:0007669"/>
    <property type="project" value="UniProtKB-SubCell"/>
</dbReference>
<protein>
    <recommendedName>
        <fullName evidence="7">Exostosin GT47 domain-containing protein</fullName>
    </recommendedName>
</protein>
<dbReference type="AlphaFoldDB" id="A0AAN9K2A5"/>
<dbReference type="EMBL" id="JAYMYQ010000010">
    <property type="protein sequence ID" value="KAK7307854.1"/>
    <property type="molecule type" value="Genomic_DNA"/>
</dbReference>
<accession>A0AAN9K2A5</accession>
<keyword evidence="4" id="KW-0735">Signal-anchor</keyword>
<evidence type="ECO:0000256" key="3">
    <source>
        <dbReference type="ARBA" id="ARBA00022676"/>
    </source>
</evidence>
<evidence type="ECO:0000256" key="4">
    <source>
        <dbReference type="ARBA" id="ARBA00022968"/>
    </source>
</evidence>
<evidence type="ECO:0000256" key="5">
    <source>
        <dbReference type="ARBA" id="ARBA00023034"/>
    </source>
</evidence>
<keyword evidence="6" id="KW-0472">Membrane</keyword>
<comment type="subcellular location">
    <subcellularLocation>
        <location evidence="1">Golgi apparatus membrane</location>
        <topology evidence="1">Single-pass type II membrane protein</topology>
    </subcellularLocation>
</comment>
<dbReference type="Proteomes" id="UP001367508">
    <property type="component" value="Unassembled WGS sequence"/>
</dbReference>
<evidence type="ECO:0000256" key="1">
    <source>
        <dbReference type="ARBA" id="ARBA00004323"/>
    </source>
</evidence>
<reference evidence="8 9" key="1">
    <citation type="submission" date="2024-01" db="EMBL/GenBank/DDBJ databases">
        <title>The genomes of 5 underutilized Papilionoideae crops provide insights into root nodulation and disease resistanc.</title>
        <authorList>
            <person name="Jiang F."/>
        </authorList>
    </citation>
    <scope>NUCLEOTIDE SEQUENCE [LARGE SCALE GENOMIC DNA]</scope>
    <source>
        <strain evidence="8">LVBAO_FW01</strain>
        <tissue evidence="8">Leaves</tissue>
    </source>
</reference>
<keyword evidence="6" id="KW-0812">Transmembrane</keyword>
<evidence type="ECO:0000259" key="7">
    <source>
        <dbReference type="Pfam" id="PF03016"/>
    </source>
</evidence>
<evidence type="ECO:0000313" key="9">
    <source>
        <dbReference type="Proteomes" id="UP001367508"/>
    </source>
</evidence>
<dbReference type="PANTHER" id="PTHR11062:SF117">
    <property type="entry name" value="XYLOGLUCAN-SPECIFIC GALACTURONOSYLTRANSFERASE 1"/>
    <property type="match status" value="1"/>
</dbReference>
<organism evidence="8 9">
    <name type="scientific">Canavalia gladiata</name>
    <name type="common">Sword bean</name>
    <name type="synonym">Dolichos gladiatus</name>
    <dbReference type="NCBI Taxonomy" id="3824"/>
    <lineage>
        <taxon>Eukaryota</taxon>
        <taxon>Viridiplantae</taxon>
        <taxon>Streptophyta</taxon>
        <taxon>Embryophyta</taxon>
        <taxon>Tracheophyta</taxon>
        <taxon>Spermatophyta</taxon>
        <taxon>Magnoliopsida</taxon>
        <taxon>eudicotyledons</taxon>
        <taxon>Gunneridae</taxon>
        <taxon>Pentapetalae</taxon>
        <taxon>rosids</taxon>
        <taxon>fabids</taxon>
        <taxon>Fabales</taxon>
        <taxon>Fabaceae</taxon>
        <taxon>Papilionoideae</taxon>
        <taxon>50 kb inversion clade</taxon>
        <taxon>NPAAA clade</taxon>
        <taxon>indigoferoid/millettioid clade</taxon>
        <taxon>Phaseoleae</taxon>
        <taxon>Canavalia</taxon>
    </lineage>
</organism>
<feature type="transmembrane region" description="Helical" evidence="6">
    <location>
        <begin position="60"/>
        <end position="83"/>
    </location>
</feature>
<keyword evidence="6" id="KW-1133">Transmembrane helix</keyword>
<gene>
    <name evidence="8" type="ORF">VNO77_41275</name>
</gene>
<keyword evidence="3" id="KW-0808">Transferase</keyword>
<comment type="caution">
    <text evidence="8">The sequence shown here is derived from an EMBL/GenBank/DDBJ whole genome shotgun (WGS) entry which is preliminary data.</text>
</comment>
<keyword evidence="5" id="KW-0333">Golgi apparatus</keyword>
<evidence type="ECO:0000256" key="6">
    <source>
        <dbReference type="SAM" id="Phobius"/>
    </source>
</evidence>
<evidence type="ECO:0000256" key="2">
    <source>
        <dbReference type="ARBA" id="ARBA00010271"/>
    </source>
</evidence>
<dbReference type="PANTHER" id="PTHR11062">
    <property type="entry name" value="EXOSTOSIN HEPARAN SULFATE GLYCOSYLTRANSFERASE -RELATED"/>
    <property type="match status" value="1"/>
</dbReference>
<feature type="domain" description="Exostosin GT47" evidence="7">
    <location>
        <begin position="179"/>
        <end position="310"/>
    </location>
</feature>
<keyword evidence="9" id="KW-1185">Reference proteome</keyword>
<dbReference type="InterPro" id="IPR004263">
    <property type="entry name" value="Exostosin"/>
</dbReference>
<evidence type="ECO:0000313" key="8">
    <source>
        <dbReference type="EMBL" id="KAK7307854.1"/>
    </source>
</evidence>
<name>A0AAN9K2A5_CANGL</name>
<dbReference type="InterPro" id="IPR040911">
    <property type="entry name" value="Exostosin_GT47"/>
</dbReference>
<dbReference type="Pfam" id="PF03016">
    <property type="entry name" value="Exostosin_GT47"/>
    <property type="match status" value="1"/>
</dbReference>
<dbReference type="GO" id="GO:0016757">
    <property type="term" value="F:glycosyltransferase activity"/>
    <property type="evidence" value="ECO:0007669"/>
    <property type="project" value="UniProtKB-KW"/>
</dbReference>
<sequence>MVNFPSAIQKPEVKDLKNVLTQKMAVSISRKRLKSSTEQEAKQSYFGFTFQHNFLSKISALVFLTIIICMWSSFSTIITGNIIHVCFSTRKLNSLYYLSAGTHPSFEIQISTNNDHSSIIPQGNATEPDKFPGTRYPYLATSGLDNNDREEEVAYAIKVIEEQLQVHRSWRSDKNYATCDGQGIYVYDLPSKFNKDLVAHCHDMFPWQDFCNYFSNEGLGEPTTKLGKGWYQTHQYSLELIFHSRVLKHPCRVHDENAAKLFFVPFYGGLDILRWHFKNVSNDVKDSLGLELVRWLERQVPWKRNSGKDH</sequence>
<keyword evidence="3" id="KW-0328">Glycosyltransferase</keyword>
<comment type="similarity">
    <text evidence="2">Belongs to the glycosyltransferase 47 family.</text>
</comment>